<evidence type="ECO:0000313" key="4">
    <source>
        <dbReference type="Proteomes" id="UP001148838"/>
    </source>
</evidence>
<feature type="transmembrane region" description="Helical" evidence="2">
    <location>
        <begin position="107"/>
        <end position="127"/>
    </location>
</feature>
<gene>
    <name evidence="3" type="ORF">ANN_24217</name>
</gene>
<sequence>MAGLCVGGNEPSGSLKASKHRSPSIPHLTDTMRPGESPRYIALLPATNDHIPRGPISMTARRRLYIGASPKYGKETEMTMKEKQSSDIDVPGHNAASDIGDNGGDSIIVVILFMQSVILMFLVTGAGDTKWNDEGTVLMS</sequence>
<protein>
    <submittedName>
        <fullName evidence="3">Uncharacterized protein</fullName>
    </submittedName>
</protein>
<evidence type="ECO:0000256" key="2">
    <source>
        <dbReference type="SAM" id="Phobius"/>
    </source>
</evidence>
<keyword evidence="4" id="KW-1185">Reference proteome</keyword>
<name>A0ABQ8S2H9_PERAM</name>
<accession>A0ABQ8S2H9</accession>
<evidence type="ECO:0000256" key="1">
    <source>
        <dbReference type="SAM" id="MobiDB-lite"/>
    </source>
</evidence>
<keyword evidence="2" id="KW-0472">Membrane</keyword>
<keyword evidence="2" id="KW-0812">Transmembrane</keyword>
<proteinExistence type="predicted"/>
<organism evidence="3 4">
    <name type="scientific">Periplaneta americana</name>
    <name type="common">American cockroach</name>
    <name type="synonym">Blatta americana</name>
    <dbReference type="NCBI Taxonomy" id="6978"/>
    <lineage>
        <taxon>Eukaryota</taxon>
        <taxon>Metazoa</taxon>
        <taxon>Ecdysozoa</taxon>
        <taxon>Arthropoda</taxon>
        <taxon>Hexapoda</taxon>
        <taxon>Insecta</taxon>
        <taxon>Pterygota</taxon>
        <taxon>Neoptera</taxon>
        <taxon>Polyneoptera</taxon>
        <taxon>Dictyoptera</taxon>
        <taxon>Blattodea</taxon>
        <taxon>Blattoidea</taxon>
        <taxon>Blattidae</taxon>
        <taxon>Blattinae</taxon>
        <taxon>Periplaneta</taxon>
    </lineage>
</organism>
<reference evidence="3 4" key="1">
    <citation type="journal article" date="2022" name="Allergy">
        <title>Genome assembly and annotation of Periplaneta americana reveal a comprehensive cockroach allergen profile.</title>
        <authorList>
            <person name="Wang L."/>
            <person name="Xiong Q."/>
            <person name="Saelim N."/>
            <person name="Wang L."/>
            <person name="Nong W."/>
            <person name="Wan A.T."/>
            <person name="Shi M."/>
            <person name="Liu X."/>
            <person name="Cao Q."/>
            <person name="Hui J.H.L."/>
            <person name="Sookrung N."/>
            <person name="Leung T.F."/>
            <person name="Tungtrongchitr A."/>
            <person name="Tsui S.K.W."/>
        </authorList>
    </citation>
    <scope>NUCLEOTIDE SEQUENCE [LARGE SCALE GENOMIC DNA]</scope>
    <source>
        <strain evidence="3">PWHHKU_190912</strain>
    </source>
</reference>
<keyword evidence="2" id="KW-1133">Transmembrane helix</keyword>
<dbReference type="EMBL" id="JAJSOF020000037">
    <property type="protein sequence ID" value="KAJ4428202.1"/>
    <property type="molecule type" value="Genomic_DNA"/>
</dbReference>
<feature type="region of interest" description="Disordered" evidence="1">
    <location>
        <begin position="1"/>
        <end position="36"/>
    </location>
</feature>
<dbReference type="Proteomes" id="UP001148838">
    <property type="component" value="Unassembled WGS sequence"/>
</dbReference>
<comment type="caution">
    <text evidence="3">The sequence shown here is derived from an EMBL/GenBank/DDBJ whole genome shotgun (WGS) entry which is preliminary data.</text>
</comment>
<evidence type="ECO:0000313" key="3">
    <source>
        <dbReference type="EMBL" id="KAJ4428202.1"/>
    </source>
</evidence>